<dbReference type="InterPro" id="IPR016181">
    <property type="entry name" value="Acyl_CoA_acyltransferase"/>
</dbReference>
<dbReference type="Proteomes" id="UP000245399">
    <property type="component" value="Chromosome"/>
</dbReference>
<dbReference type="AlphaFoldDB" id="A0AB33FVQ0"/>
<protein>
    <submittedName>
        <fullName evidence="2">N-acetyltransferase</fullName>
    </submittedName>
</protein>
<dbReference type="InterPro" id="IPR000182">
    <property type="entry name" value="GNAT_dom"/>
</dbReference>
<dbReference type="RefSeq" id="WP_038873961.1">
    <property type="nucleotide sequence ID" value="NZ_CABMHU010000123.1"/>
</dbReference>
<dbReference type="PANTHER" id="PTHR43441:SF2">
    <property type="entry name" value="FAMILY ACETYLTRANSFERASE, PUTATIVE (AFU_ORTHOLOGUE AFUA_7G00850)-RELATED"/>
    <property type="match status" value="1"/>
</dbReference>
<evidence type="ECO:0000313" key="2">
    <source>
        <dbReference type="EMBL" id="AWL66695.1"/>
    </source>
</evidence>
<dbReference type="EMBL" id="CP029449">
    <property type="protein sequence ID" value="AWL66695.1"/>
    <property type="molecule type" value="Genomic_DNA"/>
</dbReference>
<proteinExistence type="predicted"/>
<feature type="domain" description="N-acetyltransferase" evidence="1">
    <location>
        <begin position="16"/>
        <end position="172"/>
    </location>
</feature>
<gene>
    <name evidence="2" type="ORF">DKC05_02935</name>
</gene>
<dbReference type="Gene3D" id="3.40.630.30">
    <property type="match status" value="1"/>
</dbReference>
<accession>A0AB33FVQ0</accession>
<dbReference type="Pfam" id="PF13302">
    <property type="entry name" value="Acetyltransf_3"/>
    <property type="match status" value="1"/>
</dbReference>
<dbReference type="PANTHER" id="PTHR43441">
    <property type="entry name" value="RIBOSOMAL-PROTEIN-SERINE ACETYLTRANSFERASE"/>
    <property type="match status" value="1"/>
</dbReference>
<dbReference type="InterPro" id="IPR051908">
    <property type="entry name" value="Ribosomal_N-acetyltransferase"/>
</dbReference>
<dbReference type="CDD" id="cd04301">
    <property type="entry name" value="NAT_SF"/>
    <property type="match status" value="1"/>
</dbReference>
<reference evidence="2 3" key="1">
    <citation type="submission" date="2018-05" db="EMBL/GenBank/DDBJ databases">
        <title>Klebsiella quasipneumonaiae provides a window into carbapenemase gene transfer, plasmid rearrangements and nosocomial acquisition from the hospital environment.</title>
        <authorList>
            <person name="Mathers A.J."/>
            <person name="Vegesana K."/>
            <person name="Stoesser N."/>
            <person name="Crook D."/>
            <person name="Vaughan A."/>
            <person name="Barry K."/>
            <person name="Parikh H."/>
            <person name="Sebra R."/>
            <person name="Kotay S."/>
            <person name="Walker A.S."/>
            <person name="Sheppard A.E."/>
        </authorList>
    </citation>
    <scope>NUCLEOTIDE SEQUENCE [LARGE SCALE GENOMIC DNA]</scope>
    <source>
        <strain evidence="2 3">CAV1761</strain>
    </source>
</reference>
<organism evidence="2 3">
    <name type="scientific">Serratia marcescens</name>
    <dbReference type="NCBI Taxonomy" id="615"/>
    <lineage>
        <taxon>Bacteria</taxon>
        <taxon>Pseudomonadati</taxon>
        <taxon>Pseudomonadota</taxon>
        <taxon>Gammaproteobacteria</taxon>
        <taxon>Enterobacterales</taxon>
        <taxon>Yersiniaceae</taxon>
        <taxon>Serratia</taxon>
    </lineage>
</organism>
<dbReference type="GO" id="GO:1990189">
    <property type="term" value="F:protein N-terminal-serine acetyltransferase activity"/>
    <property type="evidence" value="ECO:0007669"/>
    <property type="project" value="TreeGrafter"/>
</dbReference>
<sequence length="173" mass="19690">MNHNDLSQCRVDTDRLLIAPFTAADADDVYQAITPTLTRFMTFEPEASPEDFANVWQGWLPLMREGEEVIFVARRREDRQFVGVGGAHNLRSHTPELGIWVKEGLHGQGYGREIVQRIARWATERFQPPHLVYPVAEQNTASRRLAESLGGVLAGRCERVKYDAVVYHLPPQH</sequence>
<evidence type="ECO:0000313" key="3">
    <source>
        <dbReference type="Proteomes" id="UP000245399"/>
    </source>
</evidence>
<name>A0AB33FVQ0_SERMA</name>
<dbReference type="GO" id="GO:0005737">
    <property type="term" value="C:cytoplasm"/>
    <property type="evidence" value="ECO:0007669"/>
    <property type="project" value="TreeGrafter"/>
</dbReference>
<dbReference type="SUPFAM" id="SSF55729">
    <property type="entry name" value="Acyl-CoA N-acyltransferases (Nat)"/>
    <property type="match status" value="1"/>
</dbReference>
<dbReference type="GO" id="GO:0008999">
    <property type="term" value="F:protein-N-terminal-alanine acetyltransferase activity"/>
    <property type="evidence" value="ECO:0007669"/>
    <property type="project" value="TreeGrafter"/>
</dbReference>
<evidence type="ECO:0000259" key="1">
    <source>
        <dbReference type="PROSITE" id="PS51186"/>
    </source>
</evidence>
<dbReference type="PROSITE" id="PS51186">
    <property type="entry name" value="GNAT"/>
    <property type="match status" value="1"/>
</dbReference>